<proteinExistence type="predicted"/>
<gene>
    <name evidence="2" type="ORF">ACFOEK_19740</name>
</gene>
<dbReference type="InterPro" id="IPR003033">
    <property type="entry name" value="SCP2_sterol-bd_dom"/>
</dbReference>
<reference evidence="3" key="1">
    <citation type="journal article" date="2019" name="Int. J. Syst. Evol. Microbiol.">
        <title>The Global Catalogue of Microorganisms (GCM) 10K type strain sequencing project: providing services to taxonomists for standard genome sequencing and annotation.</title>
        <authorList>
            <consortium name="The Broad Institute Genomics Platform"/>
            <consortium name="The Broad Institute Genome Sequencing Center for Infectious Disease"/>
            <person name="Wu L."/>
            <person name="Ma J."/>
        </authorList>
    </citation>
    <scope>NUCLEOTIDE SEQUENCE [LARGE SCALE GENOMIC DNA]</scope>
    <source>
        <strain evidence="3">KCTC 52438</strain>
    </source>
</reference>
<organism evidence="2 3">
    <name type="scientific">Litoribrevibacter euphylliae</name>
    <dbReference type="NCBI Taxonomy" id="1834034"/>
    <lineage>
        <taxon>Bacteria</taxon>
        <taxon>Pseudomonadati</taxon>
        <taxon>Pseudomonadota</taxon>
        <taxon>Gammaproteobacteria</taxon>
        <taxon>Oceanospirillales</taxon>
        <taxon>Oceanospirillaceae</taxon>
        <taxon>Litoribrevibacter</taxon>
    </lineage>
</organism>
<evidence type="ECO:0000259" key="1">
    <source>
        <dbReference type="Pfam" id="PF02036"/>
    </source>
</evidence>
<dbReference type="Gene3D" id="3.30.1050.10">
    <property type="entry name" value="SCP2 sterol-binding domain"/>
    <property type="match status" value="1"/>
</dbReference>
<sequence length="197" mass="22372">MLTVKTLLTKSLISRLPTPLDIVRRPAYYAALPVRKSPELVQQKVIQKLMSDALKTTIEDGDFDCLINRKVKINVVDANYQFCIGLNARQELQVSTAHHLTLEPDTEIKLDSDAIIKILTKQVDPDTLFFQRRLVILGDMDLGHEVKNTLDAIEHDSLPKLAQWLMNNLMPKVAQVQTWGQDLAEAIQYRESLQIKG</sequence>
<comment type="caution">
    <text evidence="2">The sequence shown here is derived from an EMBL/GenBank/DDBJ whole genome shotgun (WGS) entry which is preliminary data.</text>
</comment>
<dbReference type="RefSeq" id="WP_386723204.1">
    <property type="nucleotide sequence ID" value="NZ_JBHRSZ010000009.1"/>
</dbReference>
<evidence type="ECO:0000313" key="2">
    <source>
        <dbReference type="EMBL" id="MFC3153282.1"/>
    </source>
</evidence>
<accession>A0ABV7HPR3</accession>
<dbReference type="Proteomes" id="UP001595476">
    <property type="component" value="Unassembled WGS sequence"/>
</dbReference>
<dbReference type="InterPro" id="IPR036527">
    <property type="entry name" value="SCP2_sterol-bd_dom_sf"/>
</dbReference>
<evidence type="ECO:0000313" key="3">
    <source>
        <dbReference type="Proteomes" id="UP001595476"/>
    </source>
</evidence>
<dbReference type="Pfam" id="PF02036">
    <property type="entry name" value="SCP2"/>
    <property type="match status" value="1"/>
</dbReference>
<protein>
    <submittedName>
        <fullName evidence="2">SCP2 domain-containing protein</fullName>
    </submittedName>
</protein>
<dbReference type="EMBL" id="JBHRSZ010000009">
    <property type="protein sequence ID" value="MFC3153282.1"/>
    <property type="molecule type" value="Genomic_DNA"/>
</dbReference>
<feature type="domain" description="SCP2" evidence="1">
    <location>
        <begin position="69"/>
        <end position="151"/>
    </location>
</feature>
<keyword evidence="3" id="KW-1185">Reference proteome</keyword>
<dbReference type="SUPFAM" id="SSF55718">
    <property type="entry name" value="SCP-like"/>
    <property type="match status" value="1"/>
</dbReference>
<name>A0ABV7HPR3_9GAMM</name>